<dbReference type="PANTHER" id="PTHR33376:SF7">
    <property type="entry name" value="C4-DICARBOXYLATE-BINDING PROTEIN DCTB"/>
    <property type="match status" value="1"/>
</dbReference>
<feature type="signal peptide" evidence="4">
    <location>
        <begin position="1"/>
        <end position="28"/>
    </location>
</feature>
<dbReference type="NCBIfam" id="TIGR00787">
    <property type="entry name" value="dctP"/>
    <property type="match status" value="1"/>
</dbReference>
<evidence type="ECO:0000256" key="2">
    <source>
        <dbReference type="ARBA" id="ARBA00022448"/>
    </source>
</evidence>
<evidence type="ECO:0000256" key="1">
    <source>
        <dbReference type="ARBA" id="ARBA00009023"/>
    </source>
</evidence>
<dbReference type="PANTHER" id="PTHR33376">
    <property type="match status" value="1"/>
</dbReference>
<accession>A0ABT2SNF0</accession>
<comment type="caution">
    <text evidence="5">The sequence shown here is derived from an EMBL/GenBank/DDBJ whole genome shotgun (WGS) entry which is preliminary data.</text>
</comment>
<dbReference type="RefSeq" id="WP_262655297.1">
    <property type="nucleotide sequence ID" value="NZ_JAOQKE010000017.1"/>
</dbReference>
<proteinExistence type="inferred from homology"/>
<name>A0ABT2SNF0_9FIRM</name>
<dbReference type="InterPro" id="IPR004682">
    <property type="entry name" value="TRAP_DctP"/>
</dbReference>
<dbReference type="Proteomes" id="UP001652338">
    <property type="component" value="Unassembled WGS sequence"/>
</dbReference>
<keyword evidence="2" id="KW-0813">Transport</keyword>
<evidence type="ECO:0000256" key="3">
    <source>
        <dbReference type="ARBA" id="ARBA00022729"/>
    </source>
</evidence>
<comment type="similarity">
    <text evidence="1">Belongs to the bacterial solute-binding protein 7 family.</text>
</comment>
<dbReference type="NCBIfam" id="NF037995">
    <property type="entry name" value="TRAP_S1"/>
    <property type="match status" value="1"/>
</dbReference>
<evidence type="ECO:0000313" key="6">
    <source>
        <dbReference type="Proteomes" id="UP001652338"/>
    </source>
</evidence>
<keyword evidence="3 4" id="KW-0732">Signal</keyword>
<gene>
    <name evidence="5" type="ORF">OCV47_11940</name>
</gene>
<dbReference type="InterPro" id="IPR038404">
    <property type="entry name" value="TRAP_DctP_sf"/>
</dbReference>
<evidence type="ECO:0000256" key="4">
    <source>
        <dbReference type="SAM" id="SignalP"/>
    </source>
</evidence>
<dbReference type="PIRSF" id="PIRSF006470">
    <property type="entry name" value="DctB"/>
    <property type="match status" value="1"/>
</dbReference>
<feature type="chain" id="PRO_5045563222" evidence="4">
    <location>
        <begin position="29"/>
        <end position="338"/>
    </location>
</feature>
<evidence type="ECO:0000313" key="5">
    <source>
        <dbReference type="EMBL" id="MCU6726041.1"/>
    </source>
</evidence>
<protein>
    <submittedName>
        <fullName evidence="5">DctP family TRAP transporter solute-binding subunit</fullName>
    </submittedName>
</protein>
<dbReference type="EMBL" id="JAOQKE010000017">
    <property type="protein sequence ID" value="MCU6726041.1"/>
    <property type="molecule type" value="Genomic_DNA"/>
</dbReference>
<dbReference type="Gene3D" id="3.40.190.170">
    <property type="entry name" value="Bacterial extracellular solute-binding protein, family 7"/>
    <property type="match status" value="1"/>
</dbReference>
<dbReference type="Pfam" id="PF03480">
    <property type="entry name" value="DctP"/>
    <property type="match status" value="1"/>
</dbReference>
<sequence length="338" mass="37699">MNKNWKKYAAGLFTASLAAGLFSTGALADDSIDLKLSLTPSESSVWMVAVDYFKEQVEEKTDGRYTISVYPSEQLAGGDLIKGVEMLLTGSTDIALNSVMNTSSFDPRLTVTSMPWIFENGYDSVDEYVFNGEGADAIKDIFTELGAVPLAIGDNGFRQITNNVRPITTPEDLDGLKIRTPANSMYIDLFTLFGADPTSMNFSEVYTSLQNGTIDGQENPYDTIRSAQIQEVSKYLTEWNYSYDMFVFSLSQKLWDSLSDEDKEIFQTAAEEACQKEIESYRENEASIADEFEEAGVEITKLTDDQIQTFKDAAAPIYESYKDDIGEDLFAKFGYTFN</sequence>
<dbReference type="InterPro" id="IPR018389">
    <property type="entry name" value="DctP_fam"/>
</dbReference>
<reference evidence="5 6" key="1">
    <citation type="journal article" date="2021" name="ISME Commun">
        <title>Automated analysis of genomic sequences facilitates high-throughput and comprehensive description of bacteria.</title>
        <authorList>
            <person name="Hitch T.C.A."/>
        </authorList>
    </citation>
    <scope>NUCLEOTIDE SEQUENCE [LARGE SCALE GENOMIC DNA]</scope>
    <source>
        <strain evidence="5 6">Sanger_29</strain>
    </source>
</reference>
<keyword evidence="6" id="KW-1185">Reference proteome</keyword>
<organism evidence="5 6">
    <name type="scientific">Muricoprocola aceti</name>
    <dbReference type="NCBI Taxonomy" id="2981772"/>
    <lineage>
        <taxon>Bacteria</taxon>
        <taxon>Bacillati</taxon>
        <taxon>Bacillota</taxon>
        <taxon>Clostridia</taxon>
        <taxon>Lachnospirales</taxon>
        <taxon>Lachnospiraceae</taxon>
        <taxon>Muricoprocola</taxon>
    </lineage>
</organism>